<dbReference type="InterPro" id="IPR000994">
    <property type="entry name" value="Pept_M24"/>
</dbReference>
<dbReference type="GO" id="GO:0005758">
    <property type="term" value="C:mitochondrial intermembrane space"/>
    <property type="evidence" value="ECO:0007669"/>
    <property type="project" value="UniProtKB-SubCell"/>
</dbReference>
<dbReference type="InterPro" id="IPR009003">
    <property type="entry name" value="Peptidase_S1_PA"/>
</dbReference>
<dbReference type="PROSITE" id="PS50106">
    <property type="entry name" value="PDZ"/>
    <property type="match status" value="1"/>
</dbReference>
<dbReference type="InterPro" id="IPR051201">
    <property type="entry name" value="Chloro_Bact_Ser_Proteases"/>
</dbReference>
<dbReference type="Gene3D" id="2.30.42.10">
    <property type="match status" value="1"/>
</dbReference>
<feature type="binding site" evidence="14">
    <location>
        <position position="578"/>
    </location>
    <ligand>
        <name>a divalent metal cation</name>
        <dbReference type="ChEBI" id="CHEBI:60240"/>
        <label>2</label>
        <note>catalytic</note>
    </ligand>
</feature>
<dbReference type="GO" id="GO:0004252">
    <property type="term" value="F:serine-type endopeptidase activity"/>
    <property type="evidence" value="ECO:0007669"/>
    <property type="project" value="InterPro"/>
</dbReference>
<protein>
    <recommendedName>
        <fullName evidence="6">Serine protease HTRA2, mitochondrial</fullName>
        <ecNumber evidence="5">3.4.21.108</ecNumber>
    </recommendedName>
    <alternativeName>
        <fullName evidence="12">High temperature requirement protein A2</fullName>
    </alternativeName>
</protein>
<dbReference type="Pfam" id="PF00156">
    <property type="entry name" value="Pribosyltran"/>
    <property type="match status" value="1"/>
</dbReference>
<feature type="domain" description="PDZ" evidence="16">
    <location>
        <begin position="900"/>
        <end position="964"/>
    </location>
</feature>
<proteinExistence type="inferred from homology"/>
<dbReference type="InterPro" id="IPR029057">
    <property type="entry name" value="PRTase-like"/>
</dbReference>
<comment type="subcellular location">
    <subcellularLocation>
        <location evidence="3">Mitochondrion intermembrane space</location>
        <topology evidence="3">Single-pass membrane protein</topology>
    </subcellularLocation>
    <subcellularLocation>
        <location evidence="2">Mitochondrion membrane</location>
        <topology evidence="2">Single-pass membrane protein</topology>
    </subcellularLocation>
</comment>
<feature type="repeat" description="TPR" evidence="15">
    <location>
        <begin position="320"/>
        <end position="353"/>
    </location>
</feature>
<evidence type="ECO:0000256" key="3">
    <source>
        <dbReference type="ARBA" id="ARBA00004375"/>
    </source>
</evidence>
<dbReference type="EMBL" id="JARGDH010000006">
    <property type="protein sequence ID" value="KAL0266225.1"/>
    <property type="molecule type" value="Genomic_DNA"/>
</dbReference>
<dbReference type="InterPro" id="IPR036034">
    <property type="entry name" value="PDZ_sf"/>
</dbReference>
<feature type="binding site" evidence="14">
    <location>
        <position position="515"/>
    </location>
    <ligand>
        <name>a divalent metal cation</name>
        <dbReference type="ChEBI" id="CHEBI:60240"/>
        <label>1</label>
    </ligand>
</feature>
<keyword evidence="14" id="KW-0479">Metal-binding</keyword>
<feature type="binding site" evidence="14">
    <location>
        <position position="515"/>
    </location>
    <ligand>
        <name>a divalent metal cation</name>
        <dbReference type="ChEBI" id="CHEBI:60240"/>
        <label>2</label>
        <note>catalytic</note>
    </ligand>
</feature>
<dbReference type="InterPro" id="IPR000836">
    <property type="entry name" value="PRTase_dom"/>
</dbReference>
<keyword evidence="10" id="KW-0809">Transit peptide</keyword>
<dbReference type="Gene3D" id="2.40.10.120">
    <property type="match status" value="1"/>
</dbReference>
<comment type="catalytic activity">
    <reaction evidence="1">
        <text>Cleavage of non-polar aliphatic amino-acids at the P1 position, with a preference for Val, Ile and Met. At the P2 and P3 positions, Arg is selected most strongly with a secondary preference for other hydrophilic residues.</text>
        <dbReference type="EC" id="3.4.21.108"/>
    </reaction>
</comment>
<comment type="cofactor">
    <cofactor evidence="14">
        <name>Co(2+)</name>
        <dbReference type="ChEBI" id="CHEBI:48828"/>
    </cofactor>
    <cofactor evidence="14">
        <name>Zn(2+)</name>
        <dbReference type="ChEBI" id="CHEBI:29105"/>
    </cofactor>
    <cofactor evidence="14">
        <name>Mn(2+)</name>
        <dbReference type="ChEBI" id="CHEBI:29035"/>
    </cofactor>
    <cofactor evidence="14">
        <name>Fe(2+)</name>
        <dbReference type="ChEBI" id="CHEBI:29033"/>
    </cofactor>
    <text evidence="14">Binds 2 divalent metal cations per subunit. Has a high-affinity and a low affinity metal-binding site. The true nature of the physiological cofactor is under debate. The enzyme is active with cobalt, zinc, manganese or divalent iron ions. Most likely, methionine aminopeptidases function as mononuclear Fe(2+)-metalloproteases under physiological conditions, and the catalytically relevant metal-binding site has been assigned to the histidine-containing high-affinity site.</text>
</comment>
<keyword evidence="14" id="KW-0031">Aminopeptidase</keyword>
<comment type="caution">
    <text evidence="14">Lacks conserved residue(s) required for the propagation of feature annotation.</text>
</comment>
<dbReference type="GO" id="GO:0031966">
    <property type="term" value="C:mitochondrial membrane"/>
    <property type="evidence" value="ECO:0007669"/>
    <property type="project" value="UniProtKB-SubCell"/>
</dbReference>
<dbReference type="SMART" id="SM00228">
    <property type="entry name" value="PDZ"/>
    <property type="match status" value="1"/>
</dbReference>
<dbReference type="InterPro" id="IPR036005">
    <property type="entry name" value="Creatinase/aminopeptidase-like"/>
</dbReference>
<comment type="similarity">
    <text evidence="14">Belongs to the peptidase M24A family. Methionine aminopeptidase type 1 subfamily.</text>
</comment>
<dbReference type="GO" id="GO:0006915">
    <property type="term" value="P:apoptotic process"/>
    <property type="evidence" value="ECO:0007669"/>
    <property type="project" value="UniProtKB-KW"/>
</dbReference>
<evidence type="ECO:0000256" key="13">
    <source>
        <dbReference type="ARBA" id="ARBA00035606"/>
    </source>
</evidence>
<keyword evidence="7 14" id="KW-0645">Protease</keyword>
<feature type="binding site" evidence="14">
    <location>
        <position position="504"/>
    </location>
    <ligand>
        <name>a divalent metal cation</name>
        <dbReference type="ChEBI" id="CHEBI:60240"/>
        <label>1</label>
    </ligand>
</feature>
<comment type="function">
    <text evidence="13">Serine protease that shows proteolytic activity against a non-specific substrate beta-casein. Promotes or induces cell death either by direct binding to and inhibition of BIRC proteins (also called inhibitor of apoptosis proteins, IAPs), leading to an increase in caspase activity, or by a BIRC inhibition-independent, caspase-independent and serine protease activity-dependent mechanism. Can antagonize antiapoptotic activity of th/Diap1 by directly inducing the degradation of th/Diap1.</text>
</comment>
<gene>
    <name evidence="17" type="ORF">PYX00_011943</name>
</gene>
<feature type="binding site" evidence="14">
    <location>
        <position position="487"/>
    </location>
    <ligand>
        <name>substrate</name>
    </ligand>
</feature>
<dbReference type="SUPFAM" id="SSF48452">
    <property type="entry name" value="TPR-like"/>
    <property type="match status" value="1"/>
</dbReference>
<evidence type="ECO:0000256" key="11">
    <source>
        <dbReference type="ARBA" id="ARBA00023145"/>
    </source>
</evidence>
<dbReference type="Gene3D" id="3.90.230.10">
    <property type="entry name" value="Creatinase/methionine aminopeptidase superfamily"/>
    <property type="match status" value="1"/>
</dbReference>
<evidence type="ECO:0000256" key="6">
    <source>
        <dbReference type="ARBA" id="ARBA00016929"/>
    </source>
</evidence>
<dbReference type="PANTHER" id="PTHR43343:SF3">
    <property type="entry name" value="PROTEASE DO-LIKE 8, CHLOROPLASTIC"/>
    <property type="match status" value="1"/>
</dbReference>
<evidence type="ECO:0000256" key="14">
    <source>
        <dbReference type="HAMAP-Rule" id="MF_03174"/>
    </source>
</evidence>
<keyword evidence="9 14" id="KW-0378">Hydrolase</keyword>
<dbReference type="Gene3D" id="1.25.40.10">
    <property type="entry name" value="Tetratricopeptide repeat domain"/>
    <property type="match status" value="2"/>
</dbReference>
<dbReference type="PRINTS" id="PR00834">
    <property type="entry name" value="PROTEASES2C"/>
</dbReference>
<dbReference type="Pfam" id="PF13174">
    <property type="entry name" value="TPR_6"/>
    <property type="match status" value="1"/>
</dbReference>
<keyword evidence="11" id="KW-0865">Zymogen</keyword>
<evidence type="ECO:0000256" key="9">
    <source>
        <dbReference type="ARBA" id="ARBA00022801"/>
    </source>
</evidence>
<dbReference type="Pfam" id="PF13180">
    <property type="entry name" value="PDZ_2"/>
    <property type="match status" value="1"/>
</dbReference>
<dbReference type="SUPFAM" id="SSF55920">
    <property type="entry name" value="Creatinase/aminopeptidase"/>
    <property type="match status" value="1"/>
</dbReference>
<evidence type="ECO:0000256" key="8">
    <source>
        <dbReference type="ARBA" id="ARBA00022703"/>
    </source>
</evidence>
<keyword evidence="15" id="KW-0802">TPR repeat</keyword>
<comment type="caution">
    <text evidence="17">The sequence shown here is derived from an EMBL/GenBank/DDBJ whole genome shotgun (WGS) entry which is preliminary data.</text>
</comment>
<dbReference type="InterPro" id="IPR001940">
    <property type="entry name" value="Peptidase_S1C"/>
</dbReference>
<dbReference type="Gene3D" id="3.40.50.2020">
    <property type="match status" value="1"/>
</dbReference>
<dbReference type="EC" id="3.4.21.108" evidence="5"/>
<comment type="catalytic activity">
    <reaction evidence="14">
        <text>Release of N-terminal amino acids, preferentially methionine, from peptides and arylamides.</text>
        <dbReference type="EC" id="3.4.11.18"/>
    </reaction>
</comment>
<dbReference type="Pfam" id="PF13365">
    <property type="entry name" value="Trypsin_2"/>
    <property type="match status" value="1"/>
</dbReference>
<dbReference type="SMART" id="SM00028">
    <property type="entry name" value="TPR"/>
    <property type="match status" value="3"/>
</dbReference>
<keyword evidence="8" id="KW-0053">Apoptosis</keyword>
<evidence type="ECO:0000313" key="17">
    <source>
        <dbReference type="EMBL" id="KAL0266225.1"/>
    </source>
</evidence>
<feature type="binding site" evidence="14">
    <location>
        <position position="585"/>
    </location>
    <ligand>
        <name>substrate</name>
    </ligand>
</feature>
<evidence type="ECO:0000256" key="4">
    <source>
        <dbReference type="ARBA" id="ARBA00010541"/>
    </source>
</evidence>
<dbReference type="HAMAP" id="MF_01974">
    <property type="entry name" value="MetAP_1"/>
    <property type="match status" value="1"/>
</dbReference>
<reference evidence="17" key="1">
    <citation type="journal article" date="2024" name="Gigascience">
        <title>Chromosome-level genome of the poultry shaft louse Menopon gallinae provides insight into the host-switching and adaptive evolution of parasitic lice.</title>
        <authorList>
            <person name="Xu Y."/>
            <person name="Ma L."/>
            <person name="Liu S."/>
            <person name="Liang Y."/>
            <person name="Liu Q."/>
            <person name="He Z."/>
            <person name="Tian L."/>
            <person name="Duan Y."/>
            <person name="Cai W."/>
            <person name="Li H."/>
            <person name="Song F."/>
        </authorList>
    </citation>
    <scope>NUCLEOTIDE SEQUENCE</scope>
    <source>
        <strain evidence="17">Cailab_2023a</strain>
    </source>
</reference>
<dbReference type="PANTHER" id="PTHR43343">
    <property type="entry name" value="PEPTIDASE S12"/>
    <property type="match status" value="1"/>
</dbReference>
<dbReference type="SUPFAM" id="SSF53271">
    <property type="entry name" value="PRTase-like"/>
    <property type="match status" value="1"/>
</dbReference>
<feature type="binding site" evidence="14">
    <location>
        <position position="609"/>
    </location>
    <ligand>
        <name>a divalent metal cation</name>
        <dbReference type="ChEBI" id="CHEBI:60240"/>
        <label>2</label>
        <note>catalytic</note>
    </ligand>
</feature>
<evidence type="ECO:0000256" key="10">
    <source>
        <dbReference type="ARBA" id="ARBA00022946"/>
    </source>
</evidence>
<dbReference type="InterPro" id="IPR002467">
    <property type="entry name" value="Pept_M24A_MAP1"/>
</dbReference>
<dbReference type="SUPFAM" id="SSF50494">
    <property type="entry name" value="Trypsin-like serine proteases"/>
    <property type="match status" value="1"/>
</dbReference>
<dbReference type="GO" id="GO:0004239">
    <property type="term" value="F:initiator methionyl aminopeptidase activity"/>
    <property type="evidence" value="ECO:0007669"/>
    <property type="project" value="UniProtKB-UniRule"/>
</dbReference>
<dbReference type="CDD" id="cd06223">
    <property type="entry name" value="PRTases_typeI"/>
    <property type="match status" value="1"/>
</dbReference>
<dbReference type="NCBIfam" id="TIGR00500">
    <property type="entry name" value="met_pdase_I"/>
    <property type="match status" value="1"/>
</dbReference>
<dbReference type="SUPFAM" id="SSF50156">
    <property type="entry name" value="PDZ domain-like"/>
    <property type="match status" value="1"/>
</dbReference>
<dbReference type="GO" id="GO:0046872">
    <property type="term" value="F:metal ion binding"/>
    <property type="evidence" value="ECO:0007669"/>
    <property type="project" value="UniProtKB-UniRule"/>
</dbReference>
<evidence type="ECO:0000256" key="7">
    <source>
        <dbReference type="ARBA" id="ARBA00022670"/>
    </source>
</evidence>
<dbReference type="PROSITE" id="PS50005">
    <property type="entry name" value="TPR"/>
    <property type="match status" value="1"/>
</dbReference>
<organism evidence="17">
    <name type="scientific">Menopon gallinae</name>
    <name type="common">poultry shaft louse</name>
    <dbReference type="NCBI Taxonomy" id="328185"/>
    <lineage>
        <taxon>Eukaryota</taxon>
        <taxon>Metazoa</taxon>
        <taxon>Ecdysozoa</taxon>
        <taxon>Arthropoda</taxon>
        <taxon>Hexapoda</taxon>
        <taxon>Insecta</taxon>
        <taxon>Pterygota</taxon>
        <taxon>Neoptera</taxon>
        <taxon>Paraneoptera</taxon>
        <taxon>Psocodea</taxon>
        <taxon>Troctomorpha</taxon>
        <taxon>Phthiraptera</taxon>
        <taxon>Amblycera</taxon>
        <taxon>Menoponidae</taxon>
        <taxon>Menopon</taxon>
    </lineage>
</organism>
<accession>A0AAW2H8Y1</accession>
<dbReference type="InterPro" id="IPR019734">
    <property type="entry name" value="TPR_rpt"/>
</dbReference>
<dbReference type="PROSITE" id="PS50293">
    <property type="entry name" value="TPR_REGION"/>
    <property type="match status" value="1"/>
</dbReference>
<comment type="similarity">
    <text evidence="4">Belongs to the peptidase S1C family.</text>
</comment>
<dbReference type="Pfam" id="PF00557">
    <property type="entry name" value="Peptidase_M24"/>
    <property type="match status" value="1"/>
</dbReference>
<evidence type="ECO:0000256" key="1">
    <source>
        <dbReference type="ARBA" id="ARBA00001760"/>
    </source>
</evidence>
<evidence type="ECO:0000256" key="15">
    <source>
        <dbReference type="PROSITE-ProRule" id="PRU00339"/>
    </source>
</evidence>
<dbReference type="InterPro" id="IPR001478">
    <property type="entry name" value="PDZ"/>
</dbReference>
<sequence>MVYEWAKTYLKEPVYEPLIQEALLASLWAKEGEEAFFAHLERERDPLVLEKIGDILSSPSFYYNSALLYLKEGKQEDIRRIFSKISDRKCYTRAFAYLAYLAQDWDWVIESLTYIEEEDMGNLLLLGEVYLLKRDYKNAEYVYQKLITDYPGCQIIPYINLALINLKGGQRSQALEVLKLGREFFAEEVEFMRYYAMVLASLGRDSQALSLLQPWLGKNDKVDLLVFSLLNKHKCQGCRTVALWQMWRAREQYDKELALLMLFEFSKSNLWYDFNLLAEQLPGSVDNDVYRFLAYRDYFFGDLDGAQEKFFKGVNPSTQNEALYNVGLLYYHRRDFHKALEYFTQAYEQIPFKKYKHKELCERECDYLARVCYYKGTCEYYLGLIDQAKLTLESSMDFCPSSASILGRVVVIALKNGEAIKALRESGFILGSLLKEIEKFAQVGTCLLELDRWAEDFILKNKAKPAFKGYNGFSGTLCLSVNEAVIHGPPRPYKLKATDILSIDCGVNLNSYYTDAALTVAMNQAPQEALQLIETTQQALYSGIKQVQVGGRIKDIGKVIFKKAQAKGYGVVYQYCGHGVGFSLHEEPNVPNLPEGSLKLREGLVIAIEPMFNLGKAEVEVLSDGWTVVTVDLLACLFLGGLFLGSLWTSSSKPQFTFAVVDKNTELEKASEYEKSPYPLQEAFREVSRSLLPSVIEIHGKGIARLGGLYSLFGFDFGGPREQEWAGSGVIVLKDEKNYYALTNNHVIENASALEVKVYGSDAYTKAEIKGTDARRDLALISFEKSAVNAKVAVAPLGDSNQLEVGDIVLAIGSPLEYSFTVTQGIISALLRSVNPRVASRNSFIQTDAAINQGNSGGPLVNLKGEVVGINTAIATPSGGNVGLGFAIPINDAKLAIERFLSNKKVDQGSAWLGVLSSLSLDVAMLESLKLDAKQKGAFLVSVVLGACAERAGLRAGDLIIAVNQQLIGSGADLSSYLSGFYTGEEVLVKYIRQGEQKELKLTLSARPDEKQQEKNRYFPSFTVYPLTDEVRDYFGLQKKTWVQGVIVTSFLSKKEASQSSLKNIEGVFMQKVFISPEELRDEAIKIAYQLYQDNFIPDVLYVLLRGGAYLGNVISEYFKIVLPSGHKEIFYGAVVARSYDNSCTQAKDIAIDGWTYEPKKLKKSDKILLVDDVYDTGRTINYLANILIENGVAHENCKIAVFDYKVRKESKDLPFKPSYFANKILADSNGKFAWRHYLTHELVGLDSKDINKLITQGKKDSKLLEAIQFFLNIQEKKKELT</sequence>
<name>A0AAW2H8Y1_9NEOP</name>
<dbReference type="GO" id="GO:0006508">
    <property type="term" value="P:proteolysis"/>
    <property type="evidence" value="ECO:0007669"/>
    <property type="project" value="UniProtKB-KW"/>
</dbReference>
<dbReference type="GO" id="GO:0070006">
    <property type="term" value="F:metalloaminopeptidase activity"/>
    <property type="evidence" value="ECO:0007669"/>
    <property type="project" value="UniProtKB-UniRule"/>
</dbReference>
<evidence type="ECO:0000256" key="2">
    <source>
        <dbReference type="ARBA" id="ARBA00004304"/>
    </source>
</evidence>
<evidence type="ECO:0000256" key="5">
    <source>
        <dbReference type="ARBA" id="ARBA00013033"/>
    </source>
</evidence>
<dbReference type="InterPro" id="IPR011990">
    <property type="entry name" value="TPR-like_helical_dom_sf"/>
</dbReference>
<dbReference type="CDD" id="cd01086">
    <property type="entry name" value="MetAP1"/>
    <property type="match status" value="1"/>
</dbReference>
<evidence type="ECO:0000256" key="12">
    <source>
        <dbReference type="ARBA" id="ARBA00029644"/>
    </source>
</evidence>
<evidence type="ECO:0000259" key="16">
    <source>
        <dbReference type="PROSITE" id="PS50106"/>
    </source>
</evidence>